<dbReference type="GO" id="GO:0006355">
    <property type="term" value="P:regulation of DNA-templated transcription"/>
    <property type="evidence" value="ECO:0007669"/>
    <property type="project" value="InterPro"/>
</dbReference>
<dbReference type="Gene3D" id="1.20.5.780">
    <property type="entry name" value="Single helix bin"/>
    <property type="match status" value="1"/>
</dbReference>
<dbReference type="InterPro" id="IPR014795">
    <property type="entry name" value="TacA_1-like"/>
</dbReference>
<comment type="caution">
    <text evidence="4">The sequence shown here is derived from an EMBL/GenBank/DDBJ whole genome shotgun (WGS) entry which is preliminary data.</text>
</comment>
<dbReference type="AlphaFoldDB" id="A0A918NGH2"/>
<dbReference type="SUPFAM" id="SSF47598">
    <property type="entry name" value="Ribbon-helix-helix"/>
    <property type="match status" value="1"/>
</dbReference>
<evidence type="ECO:0008006" key="6">
    <source>
        <dbReference type="Google" id="ProtNLM"/>
    </source>
</evidence>
<dbReference type="Proteomes" id="UP000626148">
    <property type="component" value="Unassembled WGS sequence"/>
</dbReference>
<proteinExistence type="inferred from homology"/>
<keyword evidence="5" id="KW-1185">Reference proteome</keyword>
<dbReference type="Pfam" id="PF08681">
    <property type="entry name" value="TacA1"/>
    <property type="match status" value="1"/>
</dbReference>
<organism evidence="4 5">
    <name type="scientific">Saccharospirillum salsuginis</name>
    <dbReference type="NCBI Taxonomy" id="418750"/>
    <lineage>
        <taxon>Bacteria</taxon>
        <taxon>Pseudomonadati</taxon>
        <taxon>Pseudomonadota</taxon>
        <taxon>Gammaproteobacteria</taxon>
        <taxon>Oceanospirillales</taxon>
        <taxon>Saccharospirillaceae</taxon>
        <taxon>Saccharospirillum</taxon>
    </lineage>
</organism>
<reference evidence="4" key="2">
    <citation type="submission" date="2020-09" db="EMBL/GenBank/DDBJ databases">
        <authorList>
            <person name="Sun Q."/>
            <person name="Kim S."/>
        </authorList>
    </citation>
    <scope>NUCLEOTIDE SEQUENCE</scope>
    <source>
        <strain evidence="4">KCTC 22169</strain>
    </source>
</reference>
<reference evidence="4" key="1">
    <citation type="journal article" date="2014" name="Int. J. Syst. Evol. Microbiol.">
        <title>Complete genome sequence of Corynebacterium casei LMG S-19264T (=DSM 44701T), isolated from a smear-ripened cheese.</title>
        <authorList>
            <consortium name="US DOE Joint Genome Institute (JGI-PGF)"/>
            <person name="Walter F."/>
            <person name="Albersmeier A."/>
            <person name="Kalinowski J."/>
            <person name="Ruckert C."/>
        </authorList>
    </citation>
    <scope>NUCLEOTIDE SEQUENCE</scope>
    <source>
        <strain evidence="4">KCTC 22169</strain>
    </source>
</reference>
<accession>A0A918NGH2</accession>
<dbReference type="InterPro" id="IPR010985">
    <property type="entry name" value="Ribbon_hlx_hlx"/>
</dbReference>
<dbReference type="RefSeq" id="WP_189612742.1">
    <property type="nucleotide sequence ID" value="NZ_BMXR01000014.1"/>
</dbReference>
<comment type="similarity">
    <text evidence="2">Belongs to the TacA antitoxin family.</text>
</comment>
<dbReference type="EMBL" id="BMXR01000014">
    <property type="protein sequence ID" value="GGX71272.1"/>
    <property type="molecule type" value="Genomic_DNA"/>
</dbReference>
<evidence type="ECO:0000256" key="1">
    <source>
        <dbReference type="ARBA" id="ARBA00022649"/>
    </source>
</evidence>
<keyword evidence="1" id="KW-1277">Toxin-antitoxin system</keyword>
<evidence type="ECO:0000313" key="5">
    <source>
        <dbReference type="Proteomes" id="UP000626148"/>
    </source>
</evidence>
<evidence type="ECO:0000313" key="4">
    <source>
        <dbReference type="EMBL" id="GGX71272.1"/>
    </source>
</evidence>
<protein>
    <recommendedName>
        <fullName evidence="6">DUF1778 domain-containing protein</fullName>
    </recommendedName>
</protein>
<sequence>MRSEEPARQVHPFEFHLTEAEYRLFERAAEAWHCSIQDFLLDAALEKAIAVTEEDVSSHLATVTSDELHPPLEPAPETHTIDVSPAKNSSLA</sequence>
<feature type="region of interest" description="Disordered" evidence="3">
    <location>
        <begin position="61"/>
        <end position="92"/>
    </location>
</feature>
<evidence type="ECO:0000256" key="3">
    <source>
        <dbReference type="SAM" id="MobiDB-lite"/>
    </source>
</evidence>
<evidence type="ECO:0000256" key="2">
    <source>
        <dbReference type="ARBA" id="ARBA00049988"/>
    </source>
</evidence>
<name>A0A918NGH2_9GAMM</name>
<gene>
    <name evidence="4" type="ORF">GCM10007392_43440</name>
</gene>